<dbReference type="SUPFAM" id="SSF46894">
    <property type="entry name" value="C-terminal effector domain of the bipartite response regulators"/>
    <property type="match status" value="1"/>
</dbReference>
<dbReference type="EMBL" id="JARPXM010000006">
    <property type="protein sequence ID" value="MDT2537954.1"/>
    <property type="molecule type" value="Genomic_DNA"/>
</dbReference>
<sequence>MKPLLILTKNLLVEQTIQARLQELGYEVFCSETFLRKLYQRLNIKEVKENFQGVILNGTITDREAESIISTLEQQTPCFRKLDRDPTEQEEENIRKIGFCGWISDSQSSDRLRESLSTQFTTLDHQKNSQVSSLLQTSEELQKKNLQVFLRKLTNREWKFFQKLMEANGAIVSRTEMCLYIWEKAPNHSYLAQLSVLVKRIKGKLKSVGIDEESLETIWGKGYRLLLENSKEEKY</sequence>
<protein>
    <submittedName>
        <fullName evidence="6">Helix-turn-helix domain-containing protein</fullName>
    </submittedName>
</protein>
<evidence type="ECO:0000313" key="6">
    <source>
        <dbReference type="EMBL" id="MDT2537954.1"/>
    </source>
</evidence>
<evidence type="ECO:0000256" key="1">
    <source>
        <dbReference type="ARBA" id="ARBA00023015"/>
    </source>
</evidence>
<keyword evidence="1" id="KW-0805">Transcription regulation</keyword>
<dbReference type="PROSITE" id="PS51755">
    <property type="entry name" value="OMPR_PHOB"/>
    <property type="match status" value="1"/>
</dbReference>
<proteinExistence type="predicted"/>
<dbReference type="InterPro" id="IPR036388">
    <property type="entry name" value="WH-like_DNA-bd_sf"/>
</dbReference>
<evidence type="ECO:0000256" key="2">
    <source>
        <dbReference type="ARBA" id="ARBA00023125"/>
    </source>
</evidence>
<dbReference type="InterPro" id="IPR016032">
    <property type="entry name" value="Sig_transdc_resp-reg_C-effctor"/>
</dbReference>
<gene>
    <name evidence="6" type="ORF">P7D78_07450</name>
</gene>
<accession>A0AAW8SVZ5</accession>
<dbReference type="Gene3D" id="1.10.10.10">
    <property type="entry name" value="Winged helix-like DNA-binding domain superfamily/Winged helix DNA-binding domain"/>
    <property type="match status" value="1"/>
</dbReference>
<name>A0AAW8SVZ5_9ENTE</name>
<feature type="DNA-binding region" description="OmpR/PhoB-type" evidence="4">
    <location>
        <begin position="118"/>
        <end position="227"/>
    </location>
</feature>
<organism evidence="6 7">
    <name type="scientific">Enterococcus raffinosus</name>
    <dbReference type="NCBI Taxonomy" id="71452"/>
    <lineage>
        <taxon>Bacteria</taxon>
        <taxon>Bacillati</taxon>
        <taxon>Bacillota</taxon>
        <taxon>Bacilli</taxon>
        <taxon>Lactobacillales</taxon>
        <taxon>Enterococcaceae</taxon>
        <taxon>Enterococcus</taxon>
    </lineage>
</organism>
<dbReference type="GO" id="GO:0000160">
    <property type="term" value="P:phosphorelay signal transduction system"/>
    <property type="evidence" value="ECO:0007669"/>
    <property type="project" value="InterPro"/>
</dbReference>
<feature type="domain" description="OmpR/PhoB-type" evidence="5">
    <location>
        <begin position="118"/>
        <end position="227"/>
    </location>
</feature>
<dbReference type="SMART" id="SM00862">
    <property type="entry name" value="Trans_reg_C"/>
    <property type="match status" value="1"/>
</dbReference>
<evidence type="ECO:0000313" key="7">
    <source>
        <dbReference type="Proteomes" id="UP001249240"/>
    </source>
</evidence>
<dbReference type="Proteomes" id="UP001249240">
    <property type="component" value="Unassembled WGS sequence"/>
</dbReference>
<keyword evidence="2 4" id="KW-0238">DNA-binding</keyword>
<dbReference type="GO" id="GO:0006355">
    <property type="term" value="P:regulation of DNA-templated transcription"/>
    <property type="evidence" value="ECO:0007669"/>
    <property type="project" value="InterPro"/>
</dbReference>
<evidence type="ECO:0000256" key="4">
    <source>
        <dbReference type="PROSITE-ProRule" id="PRU01091"/>
    </source>
</evidence>
<evidence type="ECO:0000259" key="5">
    <source>
        <dbReference type="PROSITE" id="PS51755"/>
    </source>
</evidence>
<evidence type="ECO:0000256" key="3">
    <source>
        <dbReference type="ARBA" id="ARBA00023163"/>
    </source>
</evidence>
<dbReference type="RefSeq" id="WP_028020046.1">
    <property type="nucleotide sequence ID" value="NZ_CABLCA010000001.1"/>
</dbReference>
<dbReference type="AlphaFoldDB" id="A0AAW8SVZ5"/>
<dbReference type="InterPro" id="IPR001867">
    <property type="entry name" value="OmpR/PhoB-type_DNA-bd"/>
</dbReference>
<dbReference type="GO" id="GO:0003677">
    <property type="term" value="F:DNA binding"/>
    <property type="evidence" value="ECO:0007669"/>
    <property type="project" value="UniProtKB-UniRule"/>
</dbReference>
<comment type="caution">
    <text evidence="6">The sequence shown here is derived from an EMBL/GenBank/DDBJ whole genome shotgun (WGS) entry which is preliminary data.</text>
</comment>
<dbReference type="Pfam" id="PF00486">
    <property type="entry name" value="Trans_reg_C"/>
    <property type="match status" value="1"/>
</dbReference>
<reference evidence="6" key="1">
    <citation type="submission" date="2023-03" db="EMBL/GenBank/DDBJ databases">
        <authorList>
            <person name="Shen W."/>
            <person name="Cai J."/>
        </authorList>
    </citation>
    <scope>NUCLEOTIDE SEQUENCE</scope>
    <source>
        <strain evidence="6">B646-2</strain>
    </source>
</reference>
<keyword evidence="3" id="KW-0804">Transcription</keyword>